<dbReference type="GO" id="GO:0030246">
    <property type="term" value="F:carbohydrate binding"/>
    <property type="evidence" value="ECO:0007669"/>
    <property type="project" value="InterPro"/>
</dbReference>
<feature type="compositionally biased region" description="Basic and acidic residues" evidence="1">
    <location>
        <begin position="340"/>
        <end position="352"/>
    </location>
</feature>
<evidence type="ECO:0000313" key="5">
    <source>
        <dbReference type="Proteomes" id="UP001283361"/>
    </source>
</evidence>
<dbReference type="PANTHER" id="PTHR48422">
    <property type="entry name" value="PROTEIN EVA-1 HOMOLOG B-RELATED"/>
    <property type="match status" value="1"/>
</dbReference>
<dbReference type="Pfam" id="PF02140">
    <property type="entry name" value="SUEL_Lectin"/>
    <property type="match status" value="1"/>
</dbReference>
<dbReference type="CDD" id="cd22829">
    <property type="entry name" value="Gal_Rha_Lectin_EVA1_EVA1C_rpt2"/>
    <property type="match status" value="1"/>
</dbReference>
<keyword evidence="5" id="KW-1185">Reference proteome</keyword>
<feature type="compositionally biased region" description="Basic and acidic residues" evidence="1">
    <location>
        <begin position="148"/>
        <end position="168"/>
    </location>
</feature>
<evidence type="ECO:0000256" key="1">
    <source>
        <dbReference type="SAM" id="MobiDB-lite"/>
    </source>
</evidence>
<evidence type="ECO:0000259" key="3">
    <source>
        <dbReference type="PROSITE" id="PS50228"/>
    </source>
</evidence>
<name>A0AAE1BAL6_9GAST</name>
<dbReference type="EMBL" id="JAWDGP010000286">
    <property type="protein sequence ID" value="KAK3801717.1"/>
    <property type="molecule type" value="Genomic_DNA"/>
</dbReference>
<feature type="region of interest" description="Disordered" evidence="1">
    <location>
        <begin position="80"/>
        <end position="256"/>
    </location>
</feature>
<feature type="compositionally biased region" description="Polar residues" evidence="1">
    <location>
        <begin position="281"/>
        <end position="297"/>
    </location>
</feature>
<dbReference type="PROSITE" id="PS50228">
    <property type="entry name" value="SUEL_LECTIN"/>
    <property type="match status" value="1"/>
</dbReference>
<evidence type="ECO:0000256" key="2">
    <source>
        <dbReference type="SAM" id="Phobius"/>
    </source>
</evidence>
<proteinExistence type="predicted"/>
<dbReference type="PANTHER" id="PTHR48422:SF2">
    <property type="entry name" value="PROTEIN EVA-1 HOMOLOG B"/>
    <property type="match status" value="1"/>
</dbReference>
<sequence>MYGRSPEGSDKCPARKGGHIDCQSLEADKRVKRECNYNRSCLLHATANWFGEPCSLGIYKYLKVSYTCVPKSVLNIPEHIKKKLRNRRKNRRRKKKKKKTEMDIDTSVARDITTEQSRDQTTDQPKGRLYETYEQTSVTRILPLATEEPAREEQDKTVEVTTGDRSESRPPAVASSQTPDLTLGPMEILETTERSLEDPTSLRPWEDEMTTTSNPLPREEETTEGDVLGTEPEVTTSKEQIRERTSDSEDATSSRELDTDWLGYRVTDSPKKNWRVGPSSREVSTDNQDIQDTTSIETDTDPSVIIAERSRESGVGTDRSSSLLAAITSSPTLSTSQNHGRRDPKAQPKDINTDLDSQGVSSNTNHTVNKHHNDASGDRSSSDITLDKTQVPPKNKERPNRNRGGGSPYVTERNLTVLCVNFTGSKDRKDEAGNVDWGRIRRPRDQRTIGFLKDWFTVVHYLDVNEEKAWLYFTLGICFGIIVMLIVVLIRVCINFRRNIRARLDVSDPTHRSALINNHGSGPDPLDAPMLEHSDSIDRIEVVRFSPRSTLRSMRGGARENRDLVNYYG</sequence>
<keyword evidence="2" id="KW-0812">Transmembrane</keyword>
<feature type="transmembrane region" description="Helical" evidence="2">
    <location>
        <begin position="470"/>
        <end position="494"/>
    </location>
</feature>
<feature type="compositionally biased region" description="Polar residues" evidence="1">
    <location>
        <begin position="318"/>
        <end position="338"/>
    </location>
</feature>
<protein>
    <recommendedName>
        <fullName evidence="3">SUEL-type lectin domain-containing protein</fullName>
    </recommendedName>
</protein>
<feature type="compositionally biased region" description="Polar residues" evidence="1">
    <location>
        <begin position="354"/>
        <end position="367"/>
    </location>
</feature>
<gene>
    <name evidence="4" type="ORF">RRG08_033901</name>
</gene>
<feature type="domain" description="SUEL-type lectin" evidence="3">
    <location>
        <begin position="1"/>
        <end position="69"/>
    </location>
</feature>
<dbReference type="Gene3D" id="2.60.120.740">
    <property type="match status" value="1"/>
</dbReference>
<dbReference type="InterPro" id="IPR043159">
    <property type="entry name" value="Lectin_gal-bd_sf"/>
</dbReference>
<reference evidence="4" key="1">
    <citation type="journal article" date="2023" name="G3 (Bethesda)">
        <title>A reference genome for the long-term kleptoplast-retaining sea slug Elysia crispata morphotype clarki.</title>
        <authorList>
            <person name="Eastman K.E."/>
            <person name="Pendleton A.L."/>
            <person name="Shaikh M.A."/>
            <person name="Suttiyut T."/>
            <person name="Ogas R."/>
            <person name="Tomko P."/>
            <person name="Gavelis G."/>
            <person name="Widhalm J.R."/>
            <person name="Wisecaver J.H."/>
        </authorList>
    </citation>
    <scope>NUCLEOTIDE SEQUENCE</scope>
    <source>
        <strain evidence="4">ECLA1</strain>
    </source>
</reference>
<feature type="compositionally biased region" description="Basic residues" evidence="1">
    <location>
        <begin position="80"/>
        <end position="99"/>
    </location>
</feature>
<feature type="region of interest" description="Disordered" evidence="1">
    <location>
        <begin position="268"/>
        <end position="410"/>
    </location>
</feature>
<dbReference type="InterPro" id="IPR000922">
    <property type="entry name" value="Lectin_gal-bd_dom"/>
</dbReference>
<dbReference type="AlphaFoldDB" id="A0AAE1BAL6"/>
<dbReference type="InterPro" id="IPR052461">
    <property type="entry name" value="EVA1_A/B"/>
</dbReference>
<comment type="caution">
    <text evidence="4">The sequence shown here is derived from an EMBL/GenBank/DDBJ whole genome shotgun (WGS) entry which is preliminary data.</text>
</comment>
<evidence type="ECO:0000313" key="4">
    <source>
        <dbReference type="EMBL" id="KAK3801717.1"/>
    </source>
</evidence>
<feature type="compositionally biased region" description="Basic and acidic residues" evidence="1">
    <location>
        <begin position="371"/>
        <end position="381"/>
    </location>
</feature>
<organism evidence="4 5">
    <name type="scientific">Elysia crispata</name>
    <name type="common">lettuce slug</name>
    <dbReference type="NCBI Taxonomy" id="231223"/>
    <lineage>
        <taxon>Eukaryota</taxon>
        <taxon>Metazoa</taxon>
        <taxon>Spiralia</taxon>
        <taxon>Lophotrochozoa</taxon>
        <taxon>Mollusca</taxon>
        <taxon>Gastropoda</taxon>
        <taxon>Heterobranchia</taxon>
        <taxon>Euthyneura</taxon>
        <taxon>Panpulmonata</taxon>
        <taxon>Sacoglossa</taxon>
        <taxon>Placobranchoidea</taxon>
        <taxon>Plakobranchidae</taxon>
        <taxon>Elysia</taxon>
    </lineage>
</organism>
<keyword evidence="2" id="KW-0472">Membrane</keyword>
<accession>A0AAE1BAL6</accession>
<dbReference type="Proteomes" id="UP001283361">
    <property type="component" value="Unassembled WGS sequence"/>
</dbReference>
<feature type="compositionally biased region" description="Basic and acidic residues" evidence="1">
    <location>
        <begin position="112"/>
        <end position="131"/>
    </location>
</feature>
<feature type="compositionally biased region" description="Basic and acidic residues" evidence="1">
    <location>
        <begin position="239"/>
        <end position="256"/>
    </location>
</feature>
<keyword evidence="2" id="KW-1133">Transmembrane helix</keyword>